<evidence type="ECO:0000313" key="3">
    <source>
        <dbReference type="Proteomes" id="UP000283128"/>
    </source>
</evidence>
<proteinExistence type="predicted"/>
<evidence type="ECO:0000313" key="2">
    <source>
        <dbReference type="EMBL" id="RVU22820.1"/>
    </source>
</evidence>
<name>A0A3S2W165_9ACTN</name>
<accession>A0A3S2W165</accession>
<feature type="domain" description="Ferric siderophore reductase C-terminal" evidence="1">
    <location>
        <begin position="221"/>
        <end position="240"/>
    </location>
</feature>
<reference evidence="2 3" key="1">
    <citation type="submission" date="2019-01" db="EMBL/GenBank/DDBJ databases">
        <title>Genome sequences of Streptomyces and Rhizobium isolates collected from root and soil.</title>
        <authorList>
            <person name="Chhettri S."/>
            <person name="Sevigny J.L."/>
            <person name="Sen A."/>
            <person name="Ennis N."/>
            <person name="Tisa L."/>
        </authorList>
    </citation>
    <scope>NUCLEOTIDE SEQUENCE [LARGE SCALE GENOMIC DNA]</scope>
    <source>
        <strain evidence="2 3">San01</strain>
    </source>
</reference>
<protein>
    <submittedName>
        <fullName evidence="2">Ferric iron reductase</fullName>
    </submittedName>
</protein>
<dbReference type="Pfam" id="PF11575">
    <property type="entry name" value="FhuF_C"/>
    <property type="match status" value="1"/>
</dbReference>
<dbReference type="InterPro" id="IPR024726">
    <property type="entry name" value="FhuF_C"/>
</dbReference>
<dbReference type="GO" id="GO:0051537">
    <property type="term" value="F:2 iron, 2 sulfur cluster binding"/>
    <property type="evidence" value="ECO:0007669"/>
    <property type="project" value="InterPro"/>
</dbReference>
<dbReference type="OrthoDB" id="3290158at2"/>
<comment type="caution">
    <text evidence="2">The sequence shown here is derived from an EMBL/GenBank/DDBJ whole genome shotgun (WGS) entry which is preliminary data.</text>
</comment>
<organism evidence="2 3">
    <name type="scientific">Streptomyces antnestii</name>
    <dbReference type="NCBI Taxonomy" id="2494256"/>
    <lineage>
        <taxon>Bacteria</taxon>
        <taxon>Bacillati</taxon>
        <taxon>Actinomycetota</taxon>
        <taxon>Actinomycetes</taxon>
        <taxon>Kitasatosporales</taxon>
        <taxon>Streptomycetaceae</taxon>
        <taxon>Streptomyces</taxon>
    </lineage>
</organism>
<dbReference type="Proteomes" id="UP000283128">
    <property type="component" value="Unassembled WGS sequence"/>
</dbReference>
<gene>
    <name evidence="2" type="ORF">EOT10_20290</name>
</gene>
<dbReference type="AlphaFoldDB" id="A0A3S2W165"/>
<dbReference type="EMBL" id="RZYA01000009">
    <property type="protein sequence ID" value="RVU22820.1"/>
    <property type="molecule type" value="Genomic_DNA"/>
</dbReference>
<evidence type="ECO:0000259" key="1">
    <source>
        <dbReference type="Pfam" id="PF11575"/>
    </source>
</evidence>
<keyword evidence="3" id="KW-1185">Reference proteome</keyword>
<sequence length="255" mass="26829">MRTPTCCTEAVTAPIDLRELGTLGPFFALRDASCAESGLVTLGRAYQTGAVDRDPLGFRVGKVARALSVAEERVAVSVAQLGLAARLWSVSLGSAALFGRVPDLDPALLRWDPDASAPDDLFLAAGPRDLPADGASLRALVLDRHLEPLSAALRARHRVSAPLLRGNAGSALAGAAREISRWARRAGRSDIAARARLLTAELFEDPRLAGTGTRTGSAFRRTSCCLYYRVPGGGLCGDCCFERPPQHSSPPAASG</sequence>